<dbReference type="Pfam" id="PF12686">
    <property type="entry name" value="DUF3800"/>
    <property type="match status" value="1"/>
</dbReference>
<dbReference type="AlphaFoldDB" id="A0A7S8E883"/>
<dbReference type="InterPro" id="IPR024524">
    <property type="entry name" value="DUF3800"/>
</dbReference>
<reference evidence="1 2" key="1">
    <citation type="submission" date="2020-02" db="EMBL/GenBank/DDBJ databases">
        <authorList>
            <person name="Zheng R.K."/>
            <person name="Sun C.M."/>
        </authorList>
    </citation>
    <scope>NUCLEOTIDE SEQUENCE [LARGE SCALE GENOMIC DNA]</scope>
    <source>
        <strain evidence="2">rifampicinis</strain>
    </source>
</reference>
<proteinExistence type="predicted"/>
<dbReference type="Proteomes" id="UP000594468">
    <property type="component" value="Chromosome"/>
</dbReference>
<keyword evidence="2" id="KW-1185">Reference proteome</keyword>
<dbReference type="RefSeq" id="WP_195170196.1">
    <property type="nucleotide sequence ID" value="NZ_CP062983.1"/>
</dbReference>
<organism evidence="1 2">
    <name type="scientific">Phototrophicus methaneseepsis</name>
    <dbReference type="NCBI Taxonomy" id="2710758"/>
    <lineage>
        <taxon>Bacteria</taxon>
        <taxon>Bacillati</taxon>
        <taxon>Chloroflexota</taxon>
        <taxon>Candidatus Thermofontia</taxon>
        <taxon>Phototrophicales</taxon>
        <taxon>Phototrophicaceae</taxon>
        <taxon>Phototrophicus</taxon>
    </lineage>
</organism>
<protein>
    <submittedName>
        <fullName evidence="1">DUF3800 domain-containing protein</fullName>
    </submittedName>
</protein>
<accession>A0A7S8E883</accession>
<evidence type="ECO:0000313" key="2">
    <source>
        <dbReference type="Proteomes" id="UP000594468"/>
    </source>
</evidence>
<name>A0A7S8E883_9CHLR</name>
<sequence length="275" mass="31718">MSSFINLAPKLKINAYIDESGDEGFNFGIPKCMHSTEWLTFTAVCVKEIDEDKCMSVVDRIIKRGWIDCKNTPPTRLHWLQFEHSHKLMIADELAQQPFTFITVGIWKPKLWGQSSWNHEKLWHYVTLFLMERISWHIYAENASGTVTFSTRKNKYNQYLQNRIPDLMHRGPESIKPVFEKNAFRLVSNDQLKMLQIADIYAGIASNAIEPDNFGFCEGRYLKRVAHQLYTKYGKIFSYGLKLYPDQSLTKSPVGSYNFLLASGQNGNQVLSDSA</sequence>
<gene>
    <name evidence="1" type="ORF">G4Y79_20955</name>
</gene>
<dbReference type="EMBL" id="CP062983">
    <property type="protein sequence ID" value="QPC82127.1"/>
    <property type="molecule type" value="Genomic_DNA"/>
</dbReference>
<dbReference type="KEGG" id="pmet:G4Y79_20955"/>
<evidence type="ECO:0000313" key="1">
    <source>
        <dbReference type="EMBL" id="QPC82127.1"/>
    </source>
</evidence>